<dbReference type="Proteomes" id="UP000041254">
    <property type="component" value="Unassembled WGS sequence"/>
</dbReference>
<accession>A0A0G4EV69</accession>
<dbReference type="CDD" id="cd19757">
    <property type="entry name" value="Bbox1"/>
    <property type="match status" value="1"/>
</dbReference>
<evidence type="ECO:0000256" key="2">
    <source>
        <dbReference type="SAM" id="MobiDB-lite"/>
    </source>
</evidence>
<organism evidence="4 5">
    <name type="scientific">Vitrella brassicaformis (strain CCMP3155)</name>
    <dbReference type="NCBI Taxonomy" id="1169540"/>
    <lineage>
        <taxon>Eukaryota</taxon>
        <taxon>Sar</taxon>
        <taxon>Alveolata</taxon>
        <taxon>Colpodellida</taxon>
        <taxon>Vitrellaceae</taxon>
        <taxon>Vitrella</taxon>
    </lineage>
</organism>
<feature type="compositionally biased region" description="Polar residues" evidence="2">
    <location>
        <begin position="424"/>
        <end position="437"/>
    </location>
</feature>
<gene>
    <name evidence="4" type="ORF">Vbra_8233</name>
</gene>
<feature type="region of interest" description="Disordered" evidence="2">
    <location>
        <begin position="529"/>
        <end position="648"/>
    </location>
</feature>
<dbReference type="PROSITE" id="PS50119">
    <property type="entry name" value="ZF_BBOX"/>
    <property type="match status" value="1"/>
</dbReference>
<feature type="compositionally biased region" description="Basic and acidic residues" evidence="2">
    <location>
        <begin position="476"/>
        <end position="485"/>
    </location>
</feature>
<keyword evidence="1" id="KW-0479">Metal-binding</keyword>
<reference evidence="4 5" key="1">
    <citation type="submission" date="2014-11" db="EMBL/GenBank/DDBJ databases">
        <authorList>
            <person name="Zhu J."/>
            <person name="Qi W."/>
            <person name="Song R."/>
        </authorList>
    </citation>
    <scope>NUCLEOTIDE SEQUENCE [LARGE SCALE GENOMIC DNA]</scope>
</reference>
<keyword evidence="1" id="KW-0862">Zinc</keyword>
<protein>
    <recommendedName>
        <fullName evidence="3">B box-type domain-containing protein</fullName>
    </recommendedName>
</protein>
<dbReference type="InterPro" id="IPR036028">
    <property type="entry name" value="SH3-like_dom_sf"/>
</dbReference>
<dbReference type="SUPFAM" id="SSF50044">
    <property type="entry name" value="SH3-domain"/>
    <property type="match status" value="1"/>
</dbReference>
<feature type="compositionally biased region" description="Low complexity" evidence="2">
    <location>
        <begin position="576"/>
        <end position="596"/>
    </location>
</feature>
<feature type="domain" description="B box-type" evidence="3">
    <location>
        <begin position="1"/>
        <end position="32"/>
    </location>
</feature>
<keyword evidence="1" id="KW-0863">Zinc-finger</keyword>
<feature type="compositionally biased region" description="Polar residues" evidence="2">
    <location>
        <begin position="67"/>
        <end position="91"/>
    </location>
</feature>
<dbReference type="OrthoDB" id="27593at2759"/>
<evidence type="ECO:0000256" key="1">
    <source>
        <dbReference type="PROSITE-ProRule" id="PRU00024"/>
    </source>
</evidence>
<dbReference type="InParanoid" id="A0A0G4EV69"/>
<feature type="compositionally biased region" description="Low complexity" evidence="2">
    <location>
        <begin position="529"/>
        <end position="542"/>
    </location>
</feature>
<feature type="compositionally biased region" description="Basic and acidic residues" evidence="2">
    <location>
        <begin position="601"/>
        <end position="645"/>
    </location>
</feature>
<dbReference type="VEuPathDB" id="CryptoDB:Vbra_8233"/>
<keyword evidence="5" id="KW-1185">Reference proteome</keyword>
<name>A0A0G4EV69_VITBC</name>
<dbReference type="AlphaFoldDB" id="A0A0G4EV69"/>
<dbReference type="InterPro" id="IPR000315">
    <property type="entry name" value="Znf_B-box"/>
</dbReference>
<dbReference type="GO" id="GO:0008270">
    <property type="term" value="F:zinc ion binding"/>
    <property type="evidence" value="ECO:0007669"/>
    <property type="project" value="UniProtKB-KW"/>
</dbReference>
<feature type="region of interest" description="Disordered" evidence="2">
    <location>
        <begin position="62"/>
        <end position="96"/>
    </location>
</feature>
<sequence length="721" mass="79443">MFCRSCDSFLCSECCVLRHEAPDMQGHTIGSAAIEDAWLRSLAGSTAKRPRQPRELSHEAHVAPSASALQSQHCGDSVGASTSAQGSQSTGYREKLESEARQVDEYVARLRRIVSLAEQQKMEMRRLLHSFKDRIRNTFKTLRTNISTKEAELQQHADAICSPYEDKLRLLEASVASHRRALAEIHEDVRFHFLQSSQVGALEYYVKKRDLINDGSASGETLPPLRPGGQPIRMHELRSENIDAVLPTCDQVVDTKEHEASFASLTASLDGFEKPAVPAWVQTMHSDGPTCIPKEPTGAVACKEGDTLHAARRQWLYKILMAHDEQPDIHLLEDLIANARMEIYHEGAKVEIPSMDGQSRSPTGVIESGYLMNQSSDEGRTLALGPGSLLKASNSSRQRLTAKTPATILWLGRPETQPADEVHPQNSIANPAGSTLGSFEEETREEAASWSVSPLKRATALVLGSTPAKPTKSPKRRDAHDDRPTRKTPQTCSQTCSAHGMLASGLSLSRQQQDGIISLELPYLQGSSCSASEASSRPAEMETSVGHRSSVPSLAPHSAMAAKRKQPCFQADSLRTTTADTEAASESTSRENTSAAGSFLERLRQSIEELRPREDDSSPARNDSKEAEHDYRPGEGRSENGKEKDEEAEVLSAARYWRAKKGEYGGSELLTVYPQDQIQVIERASHGWTYGWVEERGQQGWFPEEFVSLSLDDIVRAEQHS</sequence>
<dbReference type="EMBL" id="CDMY01000314">
    <property type="protein sequence ID" value="CEM01954.1"/>
    <property type="molecule type" value="Genomic_DNA"/>
</dbReference>
<proteinExistence type="predicted"/>
<evidence type="ECO:0000313" key="5">
    <source>
        <dbReference type="Proteomes" id="UP000041254"/>
    </source>
</evidence>
<dbReference type="Gene3D" id="2.30.30.40">
    <property type="entry name" value="SH3 Domains"/>
    <property type="match status" value="1"/>
</dbReference>
<feature type="region of interest" description="Disordered" evidence="2">
    <location>
        <begin position="417"/>
        <end position="494"/>
    </location>
</feature>
<evidence type="ECO:0000259" key="3">
    <source>
        <dbReference type="PROSITE" id="PS50119"/>
    </source>
</evidence>
<evidence type="ECO:0000313" key="4">
    <source>
        <dbReference type="EMBL" id="CEM01954.1"/>
    </source>
</evidence>